<protein>
    <submittedName>
        <fullName evidence="1">9210_t:CDS:1</fullName>
    </submittedName>
</protein>
<accession>A0ACA9P3T8</accession>
<evidence type="ECO:0000313" key="1">
    <source>
        <dbReference type="EMBL" id="CAG8689295.1"/>
    </source>
</evidence>
<keyword evidence="2" id="KW-1185">Reference proteome</keyword>
<name>A0ACA9P3T8_9GLOM</name>
<evidence type="ECO:0000313" key="2">
    <source>
        <dbReference type="Proteomes" id="UP000789860"/>
    </source>
</evidence>
<sequence length="173" mass="19602">IGGESPPPSLNLDLAEEALLFSAEFTANNLPRSNLPTQDTQITYDDIGFSQDPVDRLAEEFESTLYVGPGSLLMSQDDEEQIFPQKQDDFADLSLVEDQLKFLPNSEISESLIDVYFQTAGRHYPHLKKKVVLDCLKELSRPQHFLLLNSIFFAASPFHPNENLNDRETYHQA</sequence>
<organism evidence="1 2">
    <name type="scientific">Scutellospora calospora</name>
    <dbReference type="NCBI Taxonomy" id="85575"/>
    <lineage>
        <taxon>Eukaryota</taxon>
        <taxon>Fungi</taxon>
        <taxon>Fungi incertae sedis</taxon>
        <taxon>Mucoromycota</taxon>
        <taxon>Glomeromycotina</taxon>
        <taxon>Glomeromycetes</taxon>
        <taxon>Diversisporales</taxon>
        <taxon>Gigasporaceae</taxon>
        <taxon>Scutellospora</taxon>
    </lineage>
</organism>
<dbReference type="EMBL" id="CAJVPM010035149">
    <property type="protein sequence ID" value="CAG8689295.1"/>
    <property type="molecule type" value="Genomic_DNA"/>
</dbReference>
<gene>
    <name evidence="1" type="ORF">SCALOS_LOCUS10066</name>
</gene>
<dbReference type="Proteomes" id="UP000789860">
    <property type="component" value="Unassembled WGS sequence"/>
</dbReference>
<proteinExistence type="predicted"/>
<comment type="caution">
    <text evidence="1">The sequence shown here is derived from an EMBL/GenBank/DDBJ whole genome shotgun (WGS) entry which is preliminary data.</text>
</comment>
<feature type="non-terminal residue" evidence="1">
    <location>
        <position position="1"/>
    </location>
</feature>
<reference evidence="1" key="1">
    <citation type="submission" date="2021-06" db="EMBL/GenBank/DDBJ databases">
        <authorList>
            <person name="Kallberg Y."/>
            <person name="Tangrot J."/>
            <person name="Rosling A."/>
        </authorList>
    </citation>
    <scope>NUCLEOTIDE SEQUENCE</scope>
    <source>
        <strain evidence="1">AU212A</strain>
    </source>
</reference>